<accession>A0AAW0CWS5</accession>
<evidence type="ECO:0000313" key="2">
    <source>
        <dbReference type="EMBL" id="KAK7042687.1"/>
    </source>
</evidence>
<keyword evidence="3" id="KW-1185">Reference proteome</keyword>
<gene>
    <name evidence="2" type="ORF">R3P38DRAFT_2768199</name>
</gene>
<dbReference type="EMBL" id="JAWWNJ010000013">
    <property type="protein sequence ID" value="KAK7042687.1"/>
    <property type="molecule type" value="Genomic_DNA"/>
</dbReference>
<dbReference type="AlphaFoldDB" id="A0AAW0CWS5"/>
<dbReference type="Proteomes" id="UP001362999">
    <property type="component" value="Unassembled WGS sequence"/>
</dbReference>
<evidence type="ECO:0000313" key="3">
    <source>
        <dbReference type="Proteomes" id="UP001362999"/>
    </source>
</evidence>
<feature type="region of interest" description="Disordered" evidence="1">
    <location>
        <begin position="238"/>
        <end position="259"/>
    </location>
</feature>
<name>A0AAW0CWS5_9AGAR</name>
<feature type="region of interest" description="Disordered" evidence="1">
    <location>
        <begin position="1"/>
        <end position="35"/>
    </location>
</feature>
<protein>
    <submittedName>
        <fullName evidence="2">Uncharacterized protein</fullName>
    </submittedName>
</protein>
<evidence type="ECO:0000256" key="1">
    <source>
        <dbReference type="SAM" id="MobiDB-lite"/>
    </source>
</evidence>
<feature type="compositionally biased region" description="Basic and acidic residues" evidence="1">
    <location>
        <begin position="1"/>
        <end position="13"/>
    </location>
</feature>
<sequence length="259" mass="29218">MQRSDLEERKSSRGVEGISEEAEATGASPDNDPSFATVTVVETEAERKHHIRYSIAKPHQPSQSVRRCPSLLQIPARHRSVECKGEGRTRGAGEYRDRNRNWTAGDAKLEAISGKQKMLGRDKLTESWLVEARREKRWECSRLISPIVLHQGKGAESKSGAMTSERRRGIHTRKRSAIALARSEYVEASVARGSGAADRRVHRYRRPSLIPLHRRVVEKLGRSSIAVHMYNWNSRRGDCDVKTVEGNDPKARPTAKNEH</sequence>
<reference evidence="2 3" key="1">
    <citation type="journal article" date="2024" name="J Genomics">
        <title>Draft genome sequencing and assembly of Favolaschia claudopus CIRM-BRFM 2984 isolated from oak limbs.</title>
        <authorList>
            <person name="Navarro D."/>
            <person name="Drula E."/>
            <person name="Chaduli D."/>
            <person name="Cazenave R."/>
            <person name="Ahrendt S."/>
            <person name="Wang J."/>
            <person name="Lipzen A."/>
            <person name="Daum C."/>
            <person name="Barry K."/>
            <person name="Grigoriev I.V."/>
            <person name="Favel A."/>
            <person name="Rosso M.N."/>
            <person name="Martin F."/>
        </authorList>
    </citation>
    <scope>NUCLEOTIDE SEQUENCE [LARGE SCALE GENOMIC DNA]</scope>
    <source>
        <strain evidence="2 3">CIRM-BRFM 2984</strain>
    </source>
</reference>
<proteinExistence type="predicted"/>
<comment type="caution">
    <text evidence="2">The sequence shown here is derived from an EMBL/GenBank/DDBJ whole genome shotgun (WGS) entry which is preliminary data.</text>
</comment>
<organism evidence="2 3">
    <name type="scientific">Favolaschia claudopus</name>
    <dbReference type="NCBI Taxonomy" id="2862362"/>
    <lineage>
        <taxon>Eukaryota</taxon>
        <taxon>Fungi</taxon>
        <taxon>Dikarya</taxon>
        <taxon>Basidiomycota</taxon>
        <taxon>Agaricomycotina</taxon>
        <taxon>Agaricomycetes</taxon>
        <taxon>Agaricomycetidae</taxon>
        <taxon>Agaricales</taxon>
        <taxon>Marasmiineae</taxon>
        <taxon>Mycenaceae</taxon>
        <taxon>Favolaschia</taxon>
    </lineage>
</organism>